<dbReference type="InterPro" id="IPR025709">
    <property type="entry name" value="Leu_tRNA-synth_edit"/>
</dbReference>
<dbReference type="Proteomes" id="UP000297453">
    <property type="component" value="Unassembled WGS sequence"/>
</dbReference>
<comment type="caution">
    <text evidence="9">Lacks conserved residue(s) required for the propagation of feature annotation.</text>
</comment>
<evidence type="ECO:0000313" key="15">
    <source>
        <dbReference type="Proteomes" id="UP000297453"/>
    </source>
</evidence>
<reference evidence="14" key="1">
    <citation type="journal article" date="2019" name="PLoS Negl. Trop. Dis.">
        <title>Revisiting the worldwide diversity of Leptospira species in the environment.</title>
        <authorList>
            <person name="Vincent A.T."/>
            <person name="Schiettekatte O."/>
            <person name="Bourhy P."/>
            <person name="Veyrier F.J."/>
            <person name="Picardeau M."/>
        </authorList>
    </citation>
    <scope>NUCLEOTIDE SEQUENCE [LARGE SCALE GENOMIC DNA]</scope>
    <source>
        <strain evidence="14">SSS9</strain>
    </source>
</reference>
<organism evidence="14 15">
    <name type="scientific">Leptospira semungkisensis</name>
    <dbReference type="NCBI Taxonomy" id="2484985"/>
    <lineage>
        <taxon>Bacteria</taxon>
        <taxon>Pseudomonadati</taxon>
        <taxon>Spirochaetota</taxon>
        <taxon>Spirochaetia</taxon>
        <taxon>Leptospirales</taxon>
        <taxon>Leptospiraceae</taxon>
        <taxon>Leptospira</taxon>
    </lineage>
</organism>
<comment type="caution">
    <text evidence="14">The sequence shown here is derived from an EMBL/GenBank/DDBJ whole genome shotgun (WGS) entry which is preliminary data.</text>
</comment>
<dbReference type="PROSITE" id="PS00178">
    <property type="entry name" value="AA_TRNA_LIGASE_I"/>
    <property type="match status" value="1"/>
</dbReference>
<dbReference type="Pfam" id="PF08264">
    <property type="entry name" value="Anticodon_1"/>
    <property type="match status" value="1"/>
</dbReference>
<dbReference type="InterPro" id="IPR009008">
    <property type="entry name" value="Val/Leu/Ile-tRNA-synth_edit"/>
</dbReference>
<name>A0A4R9G739_9LEPT</name>
<dbReference type="AlphaFoldDB" id="A0A4R9G739"/>
<feature type="domain" description="Leucyl-tRNA synthetase editing" evidence="13">
    <location>
        <begin position="270"/>
        <end position="478"/>
    </location>
</feature>
<evidence type="ECO:0000256" key="3">
    <source>
        <dbReference type="ARBA" id="ARBA00022598"/>
    </source>
</evidence>
<dbReference type="PRINTS" id="PR00985">
    <property type="entry name" value="TRNASYNTHLEU"/>
</dbReference>
<evidence type="ECO:0000256" key="8">
    <source>
        <dbReference type="ARBA" id="ARBA00047469"/>
    </source>
</evidence>
<proteinExistence type="inferred from homology"/>
<evidence type="ECO:0000259" key="13">
    <source>
        <dbReference type="Pfam" id="PF13603"/>
    </source>
</evidence>
<dbReference type="InterPro" id="IPR001412">
    <property type="entry name" value="aa-tRNA-synth_I_CS"/>
</dbReference>
<dbReference type="FunFam" id="1.10.730.10:FF:000011">
    <property type="entry name" value="Leucine--tRNA ligase chloroplastic/mitochondrial"/>
    <property type="match status" value="1"/>
</dbReference>
<feature type="binding site" evidence="9">
    <location>
        <position position="658"/>
    </location>
    <ligand>
        <name>ATP</name>
        <dbReference type="ChEBI" id="CHEBI:30616"/>
    </ligand>
</feature>
<comment type="catalytic activity">
    <reaction evidence="8 9">
        <text>tRNA(Leu) + L-leucine + ATP = L-leucyl-tRNA(Leu) + AMP + diphosphate</text>
        <dbReference type="Rhea" id="RHEA:11688"/>
        <dbReference type="Rhea" id="RHEA-COMP:9613"/>
        <dbReference type="Rhea" id="RHEA-COMP:9622"/>
        <dbReference type="ChEBI" id="CHEBI:30616"/>
        <dbReference type="ChEBI" id="CHEBI:33019"/>
        <dbReference type="ChEBI" id="CHEBI:57427"/>
        <dbReference type="ChEBI" id="CHEBI:78442"/>
        <dbReference type="ChEBI" id="CHEBI:78494"/>
        <dbReference type="ChEBI" id="CHEBI:456215"/>
        <dbReference type="EC" id="6.1.1.4"/>
    </reaction>
</comment>
<dbReference type="OrthoDB" id="9810365at2"/>
<comment type="similarity">
    <text evidence="1 9 10">Belongs to the class-I aminoacyl-tRNA synthetase family.</text>
</comment>
<dbReference type="NCBIfam" id="TIGR00396">
    <property type="entry name" value="leuS_bact"/>
    <property type="match status" value="1"/>
</dbReference>
<dbReference type="SUPFAM" id="SSF50677">
    <property type="entry name" value="ValRS/IleRS/LeuRS editing domain"/>
    <property type="match status" value="1"/>
</dbReference>
<evidence type="ECO:0000256" key="7">
    <source>
        <dbReference type="ARBA" id="ARBA00023146"/>
    </source>
</evidence>
<dbReference type="GO" id="GO:0005829">
    <property type="term" value="C:cytosol"/>
    <property type="evidence" value="ECO:0007669"/>
    <property type="project" value="TreeGrafter"/>
</dbReference>
<evidence type="ECO:0000256" key="5">
    <source>
        <dbReference type="ARBA" id="ARBA00022840"/>
    </source>
</evidence>
<dbReference type="Gene3D" id="3.40.50.620">
    <property type="entry name" value="HUPs"/>
    <property type="match status" value="3"/>
</dbReference>
<comment type="subcellular location">
    <subcellularLocation>
        <location evidence="9">Cytoplasm</location>
    </subcellularLocation>
</comment>
<evidence type="ECO:0000256" key="9">
    <source>
        <dbReference type="HAMAP-Rule" id="MF_00049"/>
    </source>
</evidence>
<evidence type="ECO:0000259" key="12">
    <source>
        <dbReference type="Pfam" id="PF08264"/>
    </source>
</evidence>
<dbReference type="PANTHER" id="PTHR43740">
    <property type="entry name" value="LEUCYL-TRNA SYNTHETASE"/>
    <property type="match status" value="1"/>
</dbReference>
<dbReference type="FunFam" id="3.40.50.620:FF:000056">
    <property type="entry name" value="Leucine--tRNA ligase"/>
    <property type="match status" value="1"/>
</dbReference>
<dbReference type="CDD" id="cd07958">
    <property type="entry name" value="Anticodon_Ia_Leu_BEm"/>
    <property type="match status" value="1"/>
</dbReference>
<evidence type="ECO:0000313" key="14">
    <source>
        <dbReference type="EMBL" id="TGK07426.1"/>
    </source>
</evidence>
<dbReference type="GO" id="GO:0002161">
    <property type="term" value="F:aminoacyl-tRNA deacylase activity"/>
    <property type="evidence" value="ECO:0007669"/>
    <property type="project" value="InterPro"/>
</dbReference>
<dbReference type="SUPFAM" id="SSF52374">
    <property type="entry name" value="Nucleotidylyl transferase"/>
    <property type="match status" value="1"/>
</dbReference>
<gene>
    <name evidence="9" type="primary">leuS</name>
    <name evidence="14" type="ORF">EHO59_04810</name>
</gene>
<dbReference type="EC" id="6.1.1.4" evidence="9"/>
<dbReference type="InterPro" id="IPR009080">
    <property type="entry name" value="tRNAsynth_Ia_anticodon-bd"/>
</dbReference>
<keyword evidence="2 9" id="KW-0963">Cytoplasm</keyword>
<sequence length="883" mass="101205">MDYPFREIESKWQSYWEKNSSFRTDLRSKKPKFYCLDMFPYPSGAGLHVGHPEGYTATDIVSRYKRMKGFEVLHPMGWDAFGLPAERYAMQTGIHPALTTKQNVDNFRRQIKMIGLSYDWDREISTTDPKYYKFTQWIFLKLYESWYDPQSSQAKPIAELLKRFEAKGSEGFEGLEAFSAKDWKEYSDAKKESVLSEFRLVYQAEIPVNWCPGLGTVLANEEVEEWVGKGYEVVRKPMRQYMMRITAYAERLLEDLSLVSWPQSTLEMQKNWIGKSEGLELIFPFESSTSARVEGAKAKLDEKLRNAKELGFGGVKVYTTRPDTVFGVTYMVLAPEHPLVDVLTSPEQWEKVQEYKKTSALKSDLDRTELSKEKSGVFTGAYVLNPADPSKKIQVWIGDYVLYGYGTGAIMAVPAHDQRDYEFAKAFGLEILPVIQGDLSQGAFDSKESVCINSSSSEISIDGLKYKDAFSKIADWAEKKNIGRKKIQFKLRDWLFARQRYWGEPIPLVHYPSGVSKAIPESELPLELPNLSEFKPSGTGESPLALAGDWLKYKDPETGEVGTRETNTMPQWAGSCWYYLRYIDPENPKQFVDPELEKAWMPVDLYVGGAEHAVLHLLYSRFWHKVLFDLGYVTTPEPFKKLVHQGLILGEDKRKMSKSLGNVVNPDEVVTNFGADSLRLFEMFMGPFEMVKPWSTRGVEGVFRFLNRVWRLYHSGAEESFRLEDIGPNEDELKILHRTIKKIEDDINNFSFNTAISQLMIFVNELTPSARRPRKILETFLLLIAPFSPHLAEELWALAGKKDSLTYEPFPSYEEKYLTDDEIMIVVQVNGKLRGEFKASKEIGQEEAIKTAKALDKVQIFLDGKQIRKEIYVPGKLVNLVVG</sequence>
<feature type="short sequence motif" description="'KMSKS' region" evidence="9">
    <location>
        <begin position="655"/>
        <end position="659"/>
    </location>
</feature>
<dbReference type="GO" id="GO:0005524">
    <property type="term" value="F:ATP binding"/>
    <property type="evidence" value="ECO:0007669"/>
    <property type="project" value="UniProtKB-UniRule"/>
</dbReference>
<dbReference type="InterPro" id="IPR002302">
    <property type="entry name" value="Leu-tRNA-ligase"/>
</dbReference>
<dbReference type="Gene3D" id="1.10.730.10">
    <property type="entry name" value="Isoleucyl-tRNA Synthetase, Domain 1"/>
    <property type="match status" value="1"/>
</dbReference>
<dbReference type="GO" id="GO:0006429">
    <property type="term" value="P:leucyl-tRNA aminoacylation"/>
    <property type="evidence" value="ECO:0007669"/>
    <property type="project" value="UniProtKB-UniRule"/>
</dbReference>
<dbReference type="HAMAP" id="MF_00049_B">
    <property type="entry name" value="Leu_tRNA_synth_B"/>
    <property type="match status" value="1"/>
</dbReference>
<dbReference type="Gene3D" id="3.10.20.590">
    <property type="match status" value="1"/>
</dbReference>
<keyword evidence="15" id="KW-1185">Reference proteome</keyword>
<dbReference type="Pfam" id="PF13603">
    <property type="entry name" value="tRNA-synt_1_2"/>
    <property type="match status" value="1"/>
</dbReference>
<protein>
    <recommendedName>
        <fullName evidence="9">Leucine--tRNA ligase</fullName>
        <ecNumber evidence="9">6.1.1.4</ecNumber>
    </recommendedName>
    <alternativeName>
        <fullName evidence="9">Leucyl-tRNA synthetase</fullName>
        <shortName evidence="9">LeuRS</shortName>
    </alternativeName>
</protein>
<evidence type="ECO:0000256" key="10">
    <source>
        <dbReference type="RuleBase" id="RU363035"/>
    </source>
</evidence>
<feature type="domain" description="Aminoacyl-tRNA synthetase class Ia" evidence="11">
    <location>
        <begin position="11"/>
        <end position="144"/>
    </location>
</feature>
<dbReference type="RefSeq" id="WP_135585267.1">
    <property type="nucleotide sequence ID" value="NZ_RQEP01000005.1"/>
</dbReference>
<evidence type="ECO:0000256" key="4">
    <source>
        <dbReference type="ARBA" id="ARBA00022741"/>
    </source>
</evidence>
<evidence type="ECO:0000256" key="6">
    <source>
        <dbReference type="ARBA" id="ARBA00022917"/>
    </source>
</evidence>
<dbReference type="FunFam" id="3.40.50.620:FF:000060">
    <property type="entry name" value="Leucine--tRNA ligase"/>
    <property type="match status" value="1"/>
</dbReference>
<evidence type="ECO:0000256" key="2">
    <source>
        <dbReference type="ARBA" id="ARBA00022490"/>
    </source>
</evidence>
<dbReference type="PANTHER" id="PTHR43740:SF2">
    <property type="entry name" value="LEUCINE--TRNA LIGASE, MITOCHONDRIAL"/>
    <property type="match status" value="1"/>
</dbReference>
<keyword evidence="7 9" id="KW-0030">Aminoacyl-tRNA synthetase</keyword>
<dbReference type="FunFam" id="3.10.20.590:FF:000001">
    <property type="entry name" value="Leucine--tRNA ligase"/>
    <property type="match status" value="1"/>
</dbReference>
<dbReference type="InterPro" id="IPR014729">
    <property type="entry name" value="Rossmann-like_a/b/a_fold"/>
</dbReference>
<dbReference type="EMBL" id="RQEP01000005">
    <property type="protein sequence ID" value="TGK07426.1"/>
    <property type="molecule type" value="Genomic_DNA"/>
</dbReference>
<keyword evidence="4 9" id="KW-0547">Nucleotide-binding</keyword>
<keyword evidence="6 9" id="KW-0648">Protein biosynthesis</keyword>
<evidence type="ECO:0000256" key="1">
    <source>
        <dbReference type="ARBA" id="ARBA00005594"/>
    </source>
</evidence>
<dbReference type="Pfam" id="PF00133">
    <property type="entry name" value="tRNA-synt_1"/>
    <property type="match status" value="1"/>
</dbReference>
<keyword evidence="3 9" id="KW-0436">Ligase</keyword>
<accession>A0A4R9G739</accession>
<evidence type="ECO:0000259" key="11">
    <source>
        <dbReference type="Pfam" id="PF00133"/>
    </source>
</evidence>
<dbReference type="Gene3D" id="3.90.740.10">
    <property type="entry name" value="Valyl/Leucyl/Isoleucyl-tRNA synthetase, editing domain"/>
    <property type="match status" value="1"/>
</dbReference>
<dbReference type="GO" id="GO:0004823">
    <property type="term" value="F:leucine-tRNA ligase activity"/>
    <property type="evidence" value="ECO:0007669"/>
    <property type="project" value="UniProtKB-UniRule"/>
</dbReference>
<keyword evidence="5 9" id="KW-0067">ATP-binding</keyword>
<feature type="domain" description="Methionyl/Valyl/Leucyl/Isoleucyl-tRNA synthetase anticodon-binding" evidence="12">
    <location>
        <begin position="733"/>
        <end position="842"/>
    </location>
</feature>
<dbReference type="InterPro" id="IPR002300">
    <property type="entry name" value="aa-tRNA-synth_Ia"/>
</dbReference>
<dbReference type="InterPro" id="IPR013155">
    <property type="entry name" value="M/V/L/I-tRNA-synth_anticd-bd"/>
</dbReference>
<dbReference type="SUPFAM" id="SSF47323">
    <property type="entry name" value="Anticodon-binding domain of a subclass of class I aminoacyl-tRNA synthetases"/>
    <property type="match status" value="1"/>
</dbReference>